<evidence type="ECO:0000313" key="3">
    <source>
        <dbReference type="Proteomes" id="UP001165586"/>
    </source>
</evidence>
<dbReference type="Proteomes" id="UP001165586">
    <property type="component" value="Unassembled WGS sequence"/>
</dbReference>
<dbReference type="RefSeq" id="WP_259538703.1">
    <property type="nucleotide sequence ID" value="NZ_JANLCJ010000003.1"/>
</dbReference>
<feature type="region of interest" description="Disordered" evidence="1">
    <location>
        <begin position="18"/>
        <end position="76"/>
    </location>
</feature>
<organism evidence="2 3">
    <name type="scientific">Herbiconiux daphne</name>
    <dbReference type="NCBI Taxonomy" id="2970914"/>
    <lineage>
        <taxon>Bacteria</taxon>
        <taxon>Bacillati</taxon>
        <taxon>Actinomycetota</taxon>
        <taxon>Actinomycetes</taxon>
        <taxon>Micrococcales</taxon>
        <taxon>Microbacteriaceae</taxon>
        <taxon>Herbiconiux</taxon>
    </lineage>
</organism>
<proteinExistence type="predicted"/>
<keyword evidence="3" id="KW-1185">Reference proteome</keyword>
<sequence>MADQNVETFHQDGRWFNRVDGEKGATGPFHSKAEAVAAGREHARHHKSSHVVRGEDGEVGDTDDFSEQDDRRDTVG</sequence>
<dbReference type="InterPro" id="IPR018691">
    <property type="entry name" value="DUF2188"/>
</dbReference>
<dbReference type="EMBL" id="JANLCJ010000003">
    <property type="protein sequence ID" value="MCS5733848.1"/>
    <property type="molecule type" value="Genomic_DNA"/>
</dbReference>
<evidence type="ECO:0000313" key="2">
    <source>
        <dbReference type="EMBL" id="MCS5733848.1"/>
    </source>
</evidence>
<gene>
    <name evidence="2" type="ORF">N1032_08860</name>
</gene>
<accession>A0ABT2H1L6</accession>
<reference evidence="2" key="1">
    <citation type="submission" date="2022-08" db="EMBL/GenBank/DDBJ databases">
        <authorList>
            <person name="Deng Y."/>
            <person name="Han X.-F."/>
            <person name="Zhang Y.-Q."/>
        </authorList>
    </citation>
    <scope>NUCLEOTIDE SEQUENCE</scope>
    <source>
        <strain evidence="2">CPCC 203386</strain>
    </source>
</reference>
<feature type="compositionally biased region" description="Acidic residues" evidence="1">
    <location>
        <begin position="57"/>
        <end position="67"/>
    </location>
</feature>
<dbReference type="Pfam" id="PF09954">
    <property type="entry name" value="DUF2188"/>
    <property type="match status" value="1"/>
</dbReference>
<evidence type="ECO:0000256" key="1">
    <source>
        <dbReference type="SAM" id="MobiDB-lite"/>
    </source>
</evidence>
<name>A0ABT2H1L6_9MICO</name>
<comment type="caution">
    <text evidence="2">The sequence shown here is derived from an EMBL/GenBank/DDBJ whole genome shotgun (WGS) entry which is preliminary data.</text>
</comment>
<protein>
    <submittedName>
        <fullName evidence="2">DUF2188 domain-containing protein</fullName>
    </submittedName>
</protein>